<dbReference type="InterPro" id="IPR005814">
    <property type="entry name" value="Aminotrans_3"/>
</dbReference>
<dbReference type="EMBL" id="VMNW02000008">
    <property type="protein sequence ID" value="KAA9164078.1"/>
    <property type="molecule type" value="Genomic_DNA"/>
</dbReference>
<reference evidence="5" key="1">
    <citation type="submission" date="2019-09" db="EMBL/GenBank/DDBJ databases">
        <authorList>
            <person name="Teo W.F.A."/>
            <person name="Duangmal K."/>
        </authorList>
    </citation>
    <scope>NUCLEOTIDE SEQUENCE [LARGE SCALE GENOMIC DNA]</scope>
    <source>
        <strain evidence="5">K81G1</strain>
    </source>
</reference>
<evidence type="ECO:0000256" key="4">
    <source>
        <dbReference type="RuleBase" id="RU003560"/>
    </source>
</evidence>
<keyword evidence="2 4" id="KW-0663">Pyridoxal phosphate</keyword>
<keyword evidence="5" id="KW-0808">Transferase</keyword>
<dbReference type="Gene3D" id="3.40.640.10">
    <property type="entry name" value="Type I PLP-dependent aspartate aminotransferase-like (Major domain)"/>
    <property type="match status" value="1"/>
</dbReference>
<dbReference type="InterPro" id="IPR015422">
    <property type="entry name" value="PyrdxlP-dep_Trfase_small"/>
</dbReference>
<dbReference type="PROSITE" id="PS00600">
    <property type="entry name" value="AA_TRANSFER_CLASS_3"/>
    <property type="match status" value="1"/>
</dbReference>
<proteinExistence type="inferred from homology"/>
<evidence type="ECO:0000313" key="5">
    <source>
        <dbReference type="EMBL" id="KAA9164078.1"/>
    </source>
</evidence>
<gene>
    <name evidence="5" type="ORF">FPZ12_008305</name>
</gene>
<dbReference type="PANTHER" id="PTHR45688:SF13">
    <property type="entry name" value="ALANINE--GLYOXYLATE AMINOTRANSFERASE 2-LIKE"/>
    <property type="match status" value="1"/>
</dbReference>
<evidence type="ECO:0000256" key="3">
    <source>
        <dbReference type="ARBA" id="ARBA00023194"/>
    </source>
</evidence>
<dbReference type="InterPro" id="IPR015424">
    <property type="entry name" value="PyrdxlP-dep_Trfase"/>
</dbReference>
<name>A0A5N0VEL6_9PSEU</name>
<accession>A0A5N0VEL6</accession>
<comment type="caution">
    <text evidence="5">The sequence shown here is derived from an EMBL/GenBank/DDBJ whole genome shotgun (WGS) entry which is preliminary data.</text>
</comment>
<evidence type="ECO:0000313" key="6">
    <source>
        <dbReference type="Proteomes" id="UP000319769"/>
    </source>
</evidence>
<dbReference type="SUPFAM" id="SSF53383">
    <property type="entry name" value="PLP-dependent transferases"/>
    <property type="match status" value="1"/>
</dbReference>
<dbReference type="PIRSF" id="PIRSF000521">
    <property type="entry name" value="Transaminase_4ab_Lys_Orn"/>
    <property type="match status" value="1"/>
</dbReference>
<keyword evidence="5" id="KW-0032">Aminotransferase</keyword>
<dbReference type="OrthoDB" id="9801052at2"/>
<evidence type="ECO:0000256" key="1">
    <source>
        <dbReference type="ARBA" id="ARBA00008954"/>
    </source>
</evidence>
<keyword evidence="6" id="KW-1185">Reference proteome</keyword>
<dbReference type="AlphaFoldDB" id="A0A5N0VEL6"/>
<protein>
    <submittedName>
        <fullName evidence="5">Aspartate aminotransferase family protein</fullName>
    </submittedName>
</protein>
<evidence type="ECO:0000256" key="2">
    <source>
        <dbReference type="ARBA" id="ARBA00022898"/>
    </source>
</evidence>
<dbReference type="InterPro" id="IPR049704">
    <property type="entry name" value="Aminotrans_3_PPA_site"/>
</dbReference>
<dbReference type="PANTHER" id="PTHR45688">
    <property type="match status" value="1"/>
</dbReference>
<dbReference type="GO" id="GO:0017000">
    <property type="term" value="P:antibiotic biosynthetic process"/>
    <property type="evidence" value="ECO:0007669"/>
    <property type="project" value="UniProtKB-KW"/>
</dbReference>
<dbReference type="Gene3D" id="3.90.1150.10">
    <property type="entry name" value="Aspartate Aminotransferase, domain 1"/>
    <property type="match status" value="1"/>
</dbReference>
<dbReference type="InterPro" id="IPR015421">
    <property type="entry name" value="PyrdxlP-dep_Trfase_major"/>
</dbReference>
<dbReference type="GO" id="GO:0030170">
    <property type="term" value="F:pyridoxal phosphate binding"/>
    <property type="evidence" value="ECO:0007669"/>
    <property type="project" value="InterPro"/>
</dbReference>
<keyword evidence="3" id="KW-0045">Antibiotic biosynthesis</keyword>
<dbReference type="GO" id="GO:0008483">
    <property type="term" value="F:transaminase activity"/>
    <property type="evidence" value="ECO:0007669"/>
    <property type="project" value="UniProtKB-KW"/>
</dbReference>
<sequence length="437" mass="47128">MNNAFNPEAAASLPPAEQRMIARRERLLGPAYRLFYDKPLHIVRGRGCRLWDADGNEILDAYNNVVSVGHAHPRVVEAVHEQMQTLCTHTRYLHAGALDYAEQLLDTMGGRAGDGHAMFTCTGSEANDLALRIARHHTGRRGVIVTSEAYHGNSAATAEFSPSLGDNSPLGTWVRRVPTPDSYRVPRAELTAWFSEHVRRQIRELERHGEGLAALVVDSMFTSDGIYVDPTELLAPVAEIVREAGGLFVADEVQCGFARSGEHTWGFQRHGIDPDIVTLGKPMGNGYPVAGIAVASEVVERFGHDMRYFNTFGGNTVAVAAAQATLDVIRDEGLAENANRTGAVLREGIEDLSKRFEQIGDVRGAGLYIGVEIVSDRAARTADGGEAARIVNGLREHGVLISATGAPGNVLKIRPPLVFSAADADRLLSALGDVLAA</sequence>
<dbReference type="Proteomes" id="UP000319769">
    <property type="component" value="Unassembled WGS sequence"/>
</dbReference>
<dbReference type="CDD" id="cd00610">
    <property type="entry name" value="OAT_like"/>
    <property type="match status" value="1"/>
</dbReference>
<comment type="similarity">
    <text evidence="1 4">Belongs to the class-III pyridoxal-phosphate-dependent aminotransferase family.</text>
</comment>
<organism evidence="5 6">
    <name type="scientific">Amycolatopsis acidicola</name>
    <dbReference type="NCBI Taxonomy" id="2596893"/>
    <lineage>
        <taxon>Bacteria</taxon>
        <taxon>Bacillati</taxon>
        <taxon>Actinomycetota</taxon>
        <taxon>Actinomycetes</taxon>
        <taxon>Pseudonocardiales</taxon>
        <taxon>Pseudonocardiaceae</taxon>
        <taxon>Amycolatopsis</taxon>
    </lineage>
</organism>
<dbReference type="Pfam" id="PF00202">
    <property type="entry name" value="Aminotran_3"/>
    <property type="match status" value="1"/>
</dbReference>